<dbReference type="Gramene" id="EOY26584">
    <property type="protein sequence ID" value="EOY26584"/>
    <property type="gene ID" value="TCM_028421"/>
</dbReference>
<accession>A0A061GHQ4</accession>
<organism evidence="1 2">
    <name type="scientific">Theobroma cacao</name>
    <name type="common">Cacao</name>
    <name type="synonym">Cocoa</name>
    <dbReference type="NCBI Taxonomy" id="3641"/>
    <lineage>
        <taxon>Eukaryota</taxon>
        <taxon>Viridiplantae</taxon>
        <taxon>Streptophyta</taxon>
        <taxon>Embryophyta</taxon>
        <taxon>Tracheophyta</taxon>
        <taxon>Spermatophyta</taxon>
        <taxon>Magnoliopsida</taxon>
        <taxon>eudicotyledons</taxon>
        <taxon>Gunneridae</taxon>
        <taxon>Pentapetalae</taxon>
        <taxon>rosids</taxon>
        <taxon>malvids</taxon>
        <taxon>Malvales</taxon>
        <taxon>Malvaceae</taxon>
        <taxon>Byttnerioideae</taxon>
        <taxon>Theobroma</taxon>
    </lineage>
</organism>
<dbReference type="Proteomes" id="UP000026915">
    <property type="component" value="Chromosome 6"/>
</dbReference>
<keyword evidence="2" id="KW-1185">Reference proteome</keyword>
<dbReference type="EMBL" id="CM001884">
    <property type="protein sequence ID" value="EOY26584.1"/>
    <property type="molecule type" value="Genomic_DNA"/>
</dbReference>
<dbReference type="InParanoid" id="A0A061GHQ4"/>
<dbReference type="HOGENOM" id="CLU_2594636_0_0_1"/>
<dbReference type="AlphaFoldDB" id="A0A061GHQ4"/>
<evidence type="ECO:0000313" key="1">
    <source>
        <dbReference type="EMBL" id="EOY26584.1"/>
    </source>
</evidence>
<name>A0A061GHQ4_THECC</name>
<reference evidence="1 2" key="1">
    <citation type="journal article" date="2013" name="Genome Biol.">
        <title>The genome sequence of the most widely cultivated cacao type and its use to identify candidate genes regulating pod color.</title>
        <authorList>
            <person name="Motamayor J.C."/>
            <person name="Mockaitis K."/>
            <person name="Schmutz J."/>
            <person name="Haiminen N."/>
            <person name="Iii D.L."/>
            <person name="Cornejo O."/>
            <person name="Findley S.D."/>
            <person name="Zheng P."/>
            <person name="Utro F."/>
            <person name="Royaert S."/>
            <person name="Saski C."/>
            <person name="Jenkins J."/>
            <person name="Podicheti R."/>
            <person name="Zhao M."/>
            <person name="Scheffler B.E."/>
            <person name="Stack J.C."/>
            <person name="Feltus F.A."/>
            <person name="Mustiga G.M."/>
            <person name="Amores F."/>
            <person name="Phillips W."/>
            <person name="Marelli J.P."/>
            <person name="May G.D."/>
            <person name="Shapiro H."/>
            <person name="Ma J."/>
            <person name="Bustamante C.D."/>
            <person name="Schnell R.J."/>
            <person name="Main D."/>
            <person name="Gilbert D."/>
            <person name="Parida L."/>
            <person name="Kuhn D.N."/>
        </authorList>
    </citation>
    <scope>NUCLEOTIDE SEQUENCE [LARGE SCALE GENOMIC DNA]</scope>
    <source>
        <strain evidence="2">cv. Matina 1-6</strain>
    </source>
</reference>
<gene>
    <name evidence="1" type="ORF">TCM_028421</name>
</gene>
<sequence>MISPMSANIVETAMAMGIRWRGPLGCYYVEAGPQVDYYDYLLDSDISLGFQTWLLSHGEKYKFFRSSFIYTMILCLIPRG</sequence>
<proteinExistence type="predicted"/>
<protein>
    <submittedName>
        <fullName evidence="1">Uncharacterized protein</fullName>
    </submittedName>
</protein>
<evidence type="ECO:0000313" key="2">
    <source>
        <dbReference type="Proteomes" id="UP000026915"/>
    </source>
</evidence>